<gene>
    <name evidence="1" type="primary">59</name>
    <name evidence="1" type="ORF">SEA_ALTADENA_59</name>
</gene>
<accession>A0AA96HUH2</accession>
<protein>
    <submittedName>
        <fullName evidence="1">Uncharacterized protein</fullName>
    </submittedName>
</protein>
<proteinExistence type="predicted"/>
<dbReference type="EMBL" id="OR521058">
    <property type="protein sequence ID" value="WNO25881.1"/>
    <property type="molecule type" value="Genomic_DNA"/>
</dbReference>
<organism evidence="1 2">
    <name type="scientific">Arthrobacter phage Altadena</name>
    <dbReference type="NCBI Taxonomy" id="3059064"/>
    <lineage>
        <taxon>Viruses</taxon>
        <taxon>Duplodnaviria</taxon>
        <taxon>Heunggongvirae</taxon>
        <taxon>Uroviricota</taxon>
        <taxon>Caudoviricetes</taxon>
        <taxon>Berryhillviridae</taxon>
        <taxon>Altadenavirus</taxon>
        <taxon>Altadenavirus altadena</taxon>
    </lineage>
</organism>
<evidence type="ECO:0000313" key="2">
    <source>
        <dbReference type="Proteomes" id="UP001304441"/>
    </source>
</evidence>
<sequence>MHRLCPACLARKARLVAPDCPVCAGAGVLRLGPAALRIHAPEVVSRASAIVLEAVSRRAEEIAAPGDDLVPAVRAAVGVLVEAGILAGPEGGLLPPSPGAGTTASPATLAASASPVPVLPIDWVLTEAPAYYYAGTDRPGARGLPVLSDDGHPSHLARITSPAEPGASTAEAVAGRAATARHAATLAAAAPHTVNIKRNQGAK</sequence>
<reference evidence="1 2" key="1">
    <citation type="submission" date="2023-08" db="EMBL/GenBank/DDBJ databases">
        <authorList>
            <person name="Beyer A.R."/>
            <person name="Cuttino I."/>
            <person name="Clifton D.R."/>
            <person name="Poitier J.S."/>
            <person name="White J."/>
            <person name="Ko C."/>
            <person name="Russell D.A."/>
            <person name="Jacobs-Sera D."/>
            <person name="Hatfull G.F."/>
        </authorList>
    </citation>
    <scope>NUCLEOTIDE SEQUENCE [LARGE SCALE GENOMIC DNA]</scope>
</reference>
<name>A0AA96HUH2_9CAUD</name>
<dbReference type="Proteomes" id="UP001304441">
    <property type="component" value="Segment"/>
</dbReference>
<keyword evidence="2" id="KW-1185">Reference proteome</keyword>
<evidence type="ECO:0000313" key="1">
    <source>
        <dbReference type="EMBL" id="WNO25881.1"/>
    </source>
</evidence>